<dbReference type="InterPro" id="IPR023214">
    <property type="entry name" value="HAD_sf"/>
</dbReference>
<dbReference type="SFLD" id="SFLDS00003">
    <property type="entry name" value="Haloacid_Dehalogenase"/>
    <property type="match status" value="1"/>
</dbReference>
<dbReference type="Gene3D" id="1.10.150.240">
    <property type="entry name" value="Putative phosphatase, domain 2"/>
    <property type="match status" value="1"/>
</dbReference>
<dbReference type="InterPro" id="IPR006439">
    <property type="entry name" value="HAD-SF_hydro_IA"/>
</dbReference>
<dbReference type="EMBL" id="MNZT01000021">
    <property type="protein sequence ID" value="OIP98773.1"/>
    <property type="molecule type" value="Genomic_DNA"/>
</dbReference>
<dbReference type="NCBIfam" id="TIGR01549">
    <property type="entry name" value="HAD-SF-IA-v1"/>
    <property type="match status" value="1"/>
</dbReference>
<dbReference type="InterPro" id="IPR036412">
    <property type="entry name" value="HAD-like_sf"/>
</dbReference>
<dbReference type="AlphaFoldDB" id="A0A1J5INQ3"/>
<dbReference type="SFLD" id="SFLDG01135">
    <property type="entry name" value="C1.5.6:_HAD__Beta-PGM__Phospha"/>
    <property type="match status" value="1"/>
</dbReference>
<gene>
    <name evidence="1" type="ORF">AUK40_01105</name>
</gene>
<organism evidence="1 2">
    <name type="scientific">Candidatus Wirthbacteria bacterium CG2_30_54_11</name>
    <dbReference type="NCBI Taxonomy" id="1817892"/>
    <lineage>
        <taxon>Bacteria</taxon>
        <taxon>Candidatus Wirthbacteria</taxon>
    </lineage>
</organism>
<dbReference type="PANTHER" id="PTHR18901:SF38">
    <property type="entry name" value="PSEUDOURIDINE-5'-PHOSPHATASE"/>
    <property type="match status" value="1"/>
</dbReference>
<dbReference type="InterPro" id="IPR023198">
    <property type="entry name" value="PGP-like_dom2"/>
</dbReference>
<sequence length="223" mass="24592">MSRIQAVIFDMDGVIIDSQTRWIPIAEELYSHLFPGYDQEQILALSKEIHGISFADEYIVLRDKHGLDITQKDFFDLYGKSAQKLYHEQAVLSPHLLDFLDSLKPSYQIGLASNSFRPWIDIVLQRFELSVYFDVVTTADDLKGGGKPSPEIFLLTAERLGVPASECVVIEDSIPGVTAAQAAGMLCIGYHGHSPVEHVAQADVKIKSFAEASEALAGLLKGI</sequence>
<dbReference type="SUPFAM" id="SSF56784">
    <property type="entry name" value="HAD-like"/>
    <property type="match status" value="1"/>
</dbReference>
<evidence type="ECO:0008006" key="3">
    <source>
        <dbReference type="Google" id="ProtNLM"/>
    </source>
</evidence>
<dbReference type="Pfam" id="PF00702">
    <property type="entry name" value="Hydrolase"/>
    <property type="match status" value="1"/>
</dbReference>
<protein>
    <recommendedName>
        <fullName evidence="3">Hydrolase</fullName>
    </recommendedName>
</protein>
<dbReference type="Gene3D" id="3.40.50.1000">
    <property type="entry name" value="HAD superfamily/HAD-like"/>
    <property type="match status" value="1"/>
</dbReference>
<dbReference type="Proteomes" id="UP000183245">
    <property type="component" value="Unassembled WGS sequence"/>
</dbReference>
<reference evidence="1 2" key="1">
    <citation type="journal article" date="2016" name="Environ. Microbiol.">
        <title>Genomic resolution of a cold subsurface aquifer community provides metabolic insights for novel microbes adapted to high CO concentrations.</title>
        <authorList>
            <person name="Probst A.J."/>
            <person name="Castelle C.J."/>
            <person name="Singh A."/>
            <person name="Brown C.T."/>
            <person name="Anantharaman K."/>
            <person name="Sharon I."/>
            <person name="Hug L.A."/>
            <person name="Burstein D."/>
            <person name="Emerson J.B."/>
            <person name="Thomas B.C."/>
            <person name="Banfield J.F."/>
        </authorList>
    </citation>
    <scope>NUCLEOTIDE SEQUENCE [LARGE SCALE GENOMIC DNA]</scope>
    <source>
        <strain evidence="1">CG2_30_54_11</strain>
    </source>
</reference>
<comment type="caution">
    <text evidence="1">The sequence shown here is derived from an EMBL/GenBank/DDBJ whole genome shotgun (WGS) entry which is preliminary data.</text>
</comment>
<dbReference type="SFLD" id="SFLDG01129">
    <property type="entry name" value="C1.5:_HAD__Beta-PGM__Phosphata"/>
    <property type="match status" value="1"/>
</dbReference>
<name>A0A1J5INQ3_9BACT</name>
<dbReference type="STRING" id="1817892.AUK40_01105"/>
<proteinExistence type="predicted"/>
<dbReference type="NCBIfam" id="TIGR01509">
    <property type="entry name" value="HAD-SF-IA-v3"/>
    <property type="match status" value="1"/>
</dbReference>
<accession>A0A1J5INQ3</accession>
<evidence type="ECO:0000313" key="1">
    <source>
        <dbReference type="EMBL" id="OIP98773.1"/>
    </source>
</evidence>
<dbReference type="PANTHER" id="PTHR18901">
    <property type="entry name" value="2-DEOXYGLUCOSE-6-PHOSPHATE PHOSPHATASE 2"/>
    <property type="match status" value="1"/>
</dbReference>
<evidence type="ECO:0000313" key="2">
    <source>
        <dbReference type="Proteomes" id="UP000183245"/>
    </source>
</evidence>